<feature type="binding site" evidence="8">
    <location>
        <position position="385"/>
    </location>
    <ligand>
        <name>ATP</name>
        <dbReference type="ChEBI" id="CHEBI:30616"/>
    </ligand>
</feature>
<dbReference type="SMART" id="SM00537">
    <property type="entry name" value="DCX"/>
    <property type="match status" value="2"/>
</dbReference>
<evidence type="ECO:0000256" key="8">
    <source>
        <dbReference type="PROSITE-ProRule" id="PRU10141"/>
    </source>
</evidence>
<dbReference type="PROSITE" id="PS00108">
    <property type="entry name" value="PROTEIN_KINASE_ST"/>
    <property type="match status" value="1"/>
</dbReference>
<dbReference type="SUPFAM" id="SSF56112">
    <property type="entry name" value="Protein kinase-like (PK-like)"/>
    <property type="match status" value="1"/>
</dbReference>
<dbReference type="FunFam" id="1.10.510.10:FF:000866">
    <property type="entry name" value="Serine/threonine-protein kinase GA29083"/>
    <property type="match status" value="1"/>
</dbReference>
<dbReference type="InterPro" id="IPR003533">
    <property type="entry name" value="Doublecortin_dom"/>
</dbReference>
<dbReference type="GO" id="GO:0004674">
    <property type="term" value="F:protein serine/threonine kinase activity"/>
    <property type="evidence" value="ECO:0007669"/>
    <property type="project" value="UniProtKB-EC"/>
</dbReference>
<evidence type="ECO:0000256" key="1">
    <source>
        <dbReference type="ARBA" id="ARBA00005354"/>
    </source>
</evidence>
<dbReference type="SMART" id="SM00220">
    <property type="entry name" value="S_TKc"/>
    <property type="match status" value="1"/>
</dbReference>
<dbReference type="Pfam" id="PF03607">
    <property type="entry name" value="DCX"/>
    <property type="match status" value="2"/>
</dbReference>
<dbReference type="InterPro" id="IPR036572">
    <property type="entry name" value="Doublecortin_dom_sf"/>
</dbReference>
<dbReference type="Gene3D" id="3.10.20.230">
    <property type="entry name" value="Doublecortin domain"/>
    <property type="match status" value="2"/>
</dbReference>
<dbReference type="EC" id="2.7.11.1" evidence="2"/>
<keyword evidence="13" id="KW-1185">Reference proteome</keyword>
<gene>
    <name evidence="12" type="ORF">PVAND_010668</name>
</gene>
<accession>A0A9J6CI14</accession>
<comment type="similarity">
    <text evidence="1">Belongs to the protein kinase superfamily. CAMK Ser/Thr protein kinase family. CaMK subfamily.</text>
</comment>
<evidence type="ECO:0000256" key="2">
    <source>
        <dbReference type="ARBA" id="ARBA00012513"/>
    </source>
</evidence>
<evidence type="ECO:0000259" key="11">
    <source>
        <dbReference type="PROSITE" id="PS50309"/>
    </source>
</evidence>
<dbReference type="InterPro" id="IPR017441">
    <property type="entry name" value="Protein_kinase_ATP_BS"/>
</dbReference>
<evidence type="ECO:0000256" key="6">
    <source>
        <dbReference type="ARBA" id="ARBA00047899"/>
    </source>
</evidence>
<keyword evidence="3 8" id="KW-0547">Nucleotide-binding</keyword>
<feature type="domain" description="Protein kinase" evidence="10">
    <location>
        <begin position="355"/>
        <end position="614"/>
    </location>
</feature>
<keyword evidence="4 8" id="KW-0067">ATP-binding</keyword>
<dbReference type="PROSITE" id="PS00107">
    <property type="entry name" value="PROTEIN_KINASE_ATP"/>
    <property type="match status" value="1"/>
</dbReference>
<evidence type="ECO:0000313" key="13">
    <source>
        <dbReference type="Proteomes" id="UP001107558"/>
    </source>
</evidence>
<dbReference type="OrthoDB" id="1738954at2759"/>
<feature type="region of interest" description="Disordered" evidence="9">
    <location>
        <begin position="171"/>
        <end position="193"/>
    </location>
</feature>
<evidence type="ECO:0000313" key="12">
    <source>
        <dbReference type="EMBL" id="KAG5681214.1"/>
    </source>
</evidence>
<name>A0A9J6CI14_POLVA</name>
<evidence type="ECO:0000259" key="10">
    <source>
        <dbReference type="PROSITE" id="PS50011"/>
    </source>
</evidence>
<feature type="compositionally biased region" description="Polar residues" evidence="9">
    <location>
        <begin position="37"/>
        <end position="48"/>
    </location>
</feature>
<evidence type="ECO:0000256" key="3">
    <source>
        <dbReference type="ARBA" id="ARBA00022741"/>
    </source>
</evidence>
<evidence type="ECO:0000256" key="5">
    <source>
        <dbReference type="ARBA" id="ARBA00031092"/>
    </source>
</evidence>
<evidence type="ECO:0000256" key="9">
    <source>
        <dbReference type="SAM" id="MobiDB-lite"/>
    </source>
</evidence>
<dbReference type="PANTHER" id="PTHR24347">
    <property type="entry name" value="SERINE/THREONINE-PROTEIN KINASE"/>
    <property type="match status" value="1"/>
</dbReference>
<dbReference type="Gene3D" id="1.10.510.10">
    <property type="entry name" value="Transferase(Phosphotransferase) domain 1"/>
    <property type="match status" value="1"/>
</dbReference>
<feature type="domain" description="Doublecortin" evidence="11">
    <location>
        <begin position="75"/>
        <end position="159"/>
    </location>
</feature>
<proteinExistence type="inferred from homology"/>
<dbReference type="Proteomes" id="UP001107558">
    <property type="component" value="Chromosome 1"/>
</dbReference>
<feature type="domain" description="Doublecortin" evidence="11">
    <location>
        <begin position="207"/>
        <end position="291"/>
    </location>
</feature>
<comment type="caution">
    <text evidence="12">The sequence shown here is derived from an EMBL/GenBank/DDBJ whole genome shotgun (WGS) entry which is preliminary data.</text>
</comment>
<dbReference type="Pfam" id="PF00069">
    <property type="entry name" value="Pkinase"/>
    <property type="match status" value="1"/>
</dbReference>
<comment type="catalytic activity">
    <reaction evidence="7">
        <text>L-seryl-[protein] + ATP = O-phospho-L-seryl-[protein] + ADP + H(+)</text>
        <dbReference type="Rhea" id="RHEA:17989"/>
        <dbReference type="Rhea" id="RHEA-COMP:9863"/>
        <dbReference type="Rhea" id="RHEA-COMP:11604"/>
        <dbReference type="ChEBI" id="CHEBI:15378"/>
        <dbReference type="ChEBI" id="CHEBI:29999"/>
        <dbReference type="ChEBI" id="CHEBI:30616"/>
        <dbReference type="ChEBI" id="CHEBI:83421"/>
        <dbReference type="ChEBI" id="CHEBI:456216"/>
        <dbReference type="EC" id="2.7.11.1"/>
    </reaction>
</comment>
<comment type="catalytic activity">
    <reaction evidence="6">
        <text>L-threonyl-[protein] + ATP = O-phospho-L-threonyl-[protein] + ADP + H(+)</text>
        <dbReference type="Rhea" id="RHEA:46608"/>
        <dbReference type="Rhea" id="RHEA-COMP:11060"/>
        <dbReference type="Rhea" id="RHEA-COMP:11605"/>
        <dbReference type="ChEBI" id="CHEBI:15378"/>
        <dbReference type="ChEBI" id="CHEBI:30013"/>
        <dbReference type="ChEBI" id="CHEBI:30616"/>
        <dbReference type="ChEBI" id="CHEBI:61977"/>
        <dbReference type="ChEBI" id="CHEBI:456216"/>
        <dbReference type="EC" id="2.7.11.1"/>
    </reaction>
</comment>
<organism evidence="12 13">
    <name type="scientific">Polypedilum vanderplanki</name>
    <name type="common">Sleeping chironomid midge</name>
    <dbReference type="NCBI Taxonomy" id="319348"/>
    <lineage>
        <taxon>Eukaryota</taxon>
        <taxon>Metazoa</taxon>
        <taxon>Ecdysozoa</taxon>
        <taxon>Arthropoda</taxon>
        <taxon>Hexapoda</taxon>
        <taxon>Insecta</taxon>
        <taxon>Pterygota</taxon>
        <taxon>Neoptera</taxon>
        <taxon>Endopterygota</taxon>
        <taxon>Diptera</taxon>
        <taxon>Nematocera</taxon>
        <taxon>Chironomoidea</taxon>
        <taxon>Chironomidae</taxon>
        <taxon>Chironominae</taxon>
        <taxon>Polypedilum</taxon>
        <taxon>Polypedilum</taxon>
    </lineage>
</organism>
<dbReference type="InterPro" id="IPR000719">
    <property type="entry name" value="Prot_kinase_dom"/>
</dbReference>
<dbReference type="PROSITE" id="PS50011">
    <property type="entry name" value="PROTEIN_KINASE_DOM"/>
    <property type="match status" value="1"/>
</dbReference>
<evidence type="ECO:0000256" key="7">
    <source>
        <dbReference type="ARBA" id="ARBA00048679"/>
    </source>
</evidence>
<dbReference type="SUPFAM" id="SSF89837">
    <property type="entry name" value="Doublecortin (DC)"/>
    <property type="match status" value="2"/>
</dbReference>
<protein>
    <recommendedName>
        <fullName evidence="2">non-specific serine/threonine protein kinase</fullName>
        <ecNumber evidence="2">2.7.11.1</ecNumber>
    </recommendedName>
    <alternativeName>
        <fullName evidence="5">Doublecortin-like and CAM kinase-like protein</fullName>
    </alternativeName>
</protein>
<dbReference type="InterPro" id="IPR008271">
    <property type="entry name" value="Ser/Thr_kinase_AS"/>
</dbReference>
<sequence length="624" mass="70383">MMEISVQSNNSSSNHSAKSELEKDINELDINNDKSSDINGSSNGVENNHSNEKLNTLKKRISSSKTPNRTTTKARRVRFFRNGDKFWTGYLVAVSQERYKSFDSLVEDLTKQLGERLNGAIRCIYTTEGKKVEKLEDLEDNKSYVCSCNNETFKKIEYSSNSIMKVANRMSKNGRPSSPMKNGTNGNTTLPSNVLKENSEASVVFPRIVTLIRNGVKPRKIMRLLLNKRNSPTYDHVLTAITQVVKLDSGCVRKVFKLDGTPVAKLSDFFDVDDDVFFAYGNERVGNDDFELEPEERKAISNAKKTVKNGTNWKNGQKPKMPIKSHNDTFAVCAEEEIINGIRSDSLPIEIQSRFTLGQIIGDGNFAVVIKLKDKLNIEHDYALKIIDKSKCKGKEHYIDAEVRVMKKLKHQHIISLLMDIDTMPYMYLVLELVHGGDLFDAITRVTRFSESQSRIMLKHLASALAYLHSMSIVHRDVKPENLLVELDGDGNVIMLKLADFGLACEVVEPLYAVCGTPTYVAPEILMETGYGLKIDVWAAGIILYILLCGFPPFVSPDNQQEPLFDAILSGIFEFPEPFWNGIGESVRDLINNMLQSDPELRFSSEDILDHYWLANDDDVSNYL</sequence>
<feature type="compositionally biased region" description="Basic and acidic residues" evidence="9">
    <location>
        <begin position="17"/>
        <end position="36"/>
    </location>
</feature>
<reference evidence="12" key="1">
    <citation type="submission" date="2021-03" db="EMBL/GenBank/DDBJ databases">
        <title>Chromosome level genome of the anhydrobiotic midge Polypedilum vanderplanki.</title>
        <authorList>
            <person name="Yoshida Y."/>
            <person name="Kikawada T."/>
            <person name="Gusev O."/>
        </authorList>
    </citation>
    <scope>NUCLEOTIDE SEQUENCE</scope>
    <source>
        <strain evidence="12">NIAS01</strain>
        <tissue evidence="12">Whole body or cell culture</tissue>
    </source>
</reference>
<dbReference type="AlphaFoldDB" id="A0A9J6CI14"/>
<dbReference type="GO" id="GO:0005524">
    <property type="term" value="F:ATP binding"/>
    <property type="evidence" value="ECO:0007669"/>
    <property type="project" value="UniProtKB-UniRule"/>
</dbReference>
<evidence type="ECO:0000256" key="4">
    <source>
        <dbReference type="ARBA" id="ARBA00022840"/>
    </source>
</evidence>
<dbReference type="GO" id="GO:0035556">
    <property type="term" value="P:intracellular signal transduction"/>
    <property type="evidence" value="ECO:0007669"/>
    <property type="project" value="InterPro"/>
</dbReference>
<dbReference type="InterPro" id="IPR011009">
    <property type="entry name" value="Kinase-like_dom_sf"/>
</dbReference>
<dbReference type="PROSITE" id="PS50309">
    <property type="entry name" value="DC"/>
    <property type="match status" value="2"/>
</dbReference>
<feature type="region of interest" description="Disordered" evidence="9">
    <location>
        <begin position="1"/>
        <end position="72"/>
    </location>
</feature>
<dbReference type="EMBL" id="JADBJN010000001">
    <property type="protein sequence ID" value="KAG5681214.1"/>
    <property type="molecule type" value="Genomic_DNA"/>
</dbReference>
<feature type="compositionally biased region" description="Low complexity" evidence="9">
    <location>
        <begin position="1"/>
        <end position="16"/>
    </location>
</feature>